<dbReference type="Proteomes" id="UP001183388">
    <property type="component" value="Unassembled WGS sequence"/>
</dbReference>
<keyword evidence="2" id="KW-0732">Signal</keyword>
<keyword evidence="1" id="KW-1133">Transmembrane helix</keyword>
<proteinExistence type="predicted"/>
<evidence type="ECO:0000256" key="1">
    <source>
        <dbReference type="SAM" id="Phobius"/>
    </source>
</evidence>
<keyword evidence="4" id="KW-1185">Reference proteome</keyword>
<feature type="chain" id="PRO_5045489040" description="Gram-positive cocci surface proteins LPxTG domain-containing protein" evidence="2">
    <location>
        <begin position="27"/>
        <end position="98"/>
    </location>
</feature>
<sequence>MTYARRLATGALALPLVLLPAAVARADSLPGPSLPASHHAEFRVGAPEVPEASPEFAPAPRPELADTGLPAALPAFALLAALALLAGACVTVATRRRG</sequence>
<feature type="transmembrane region" description="Helical" evidence="1">
    <location>
        <begin position="71"/>
        <end position="93"/>
    </location>
</feature>
<reference evidence="4" key="1">
    <citation type="submission" date="2023-07" db="EMBL/GenBank/DDBJ databases">
        <title>30 novel species of actinomycetes from the DSMZ collection.</title>
        <authorList>
            <person name="Nouioui I."/>
        </authorList>
    </citation>
    <scope>NUCLEOTIDE SEQUENCE [LARGE SCALE GENOMIC DNA]</scope>
    <source>
        <strain evidence="4">DSM 44917</strain>
    </source>
</reference>
<dbReference type="EMBL" id="JAVREN010000001">
    <property type="protein sequence ID" value="MDT0305404.1"/>
    <property type="molecule type" value="Genomic_DNA"/>
</dbReference>
<organism evidence="3 4">
    <name type="scientific">Streptomyces boetiae</name>
    <dbReference type="NCBI Taxonomy" id="3075541"/>
    <lineage>
        <taxon>Bacteria</taxon>
        <taxon>Bacillati</taxon>
        <taxon>Actinomycetota</taxon>
        <taxon>Actinomycetes</taxon>
        <taxon>Kitasatosporales</taxon>
        <taxon>Streptomycetaceae</taxon>
        <taxon>Streptomyces</taxon>
    </lineage>
</organism>
<evidence type="ECO:0008006" key="5">
    <source>
        <dbReference type="Google" id="ProtNLM"/>
    </source>
</evidence>
<evidence type="ECO:0000313" key="3">
    <source>
        <dbReference type="EMBL" id="MDT0305404.1"/>
    </source>
</evidence>
<feature type="signal peptide" evidence="2">
    <location>
        <begin position="1"/>
        <end position="26"/>
    </location>
</feature>
<keyword evidence="1" id="KW-0472">Membrane</keyword>
<name>A0ABU2L1G2_9ACTN</name>
<dbReference type="RefSeq" id="WP_311628318.1">
    <property type="nucleotide sequence ID" value="NZ_JAVREN010000001.1"/>
</dbReference>
<evidence type="ECO:0000256" key="2">
    <source>
        <dbReference type="SAM" id="SignalP"/>
    </source>
</evidence>
<keyword evidence="1" id="KW-0812">Transmembrane</keyword>
<gene>
    <name evidence="3" type="ORF">RM780_00285</name>
</gene>
<protein>
    <recommendedName>
        <fullName evidence="5">Gram-positive cocci surface proteins LPxTG domain-containing protein</fullName>
    </recommendedName>
</protein>
<comment type="caution">
    <text evidence="3">The sequence shown here is derived from an EMBL/GenBank/DDBJ whole genome shotgun (WGS) entry which is preliminary data.</text>
</comment>
<evidence type="ECO:0000313" key="4">
    <source>
        <dbReference type="Proteomes" id="UP001183388"/>
    </source>
</evidence>
<accession>A0ABU2L1G2</accession>